<evidence type="ECO:0000256" key="1">
    <source>
        <dbReference type="SAM" id="MobiDB-lite"/>
    </source>
</evidence>
<keyword evidence="2" id="KW-1133">Transmembrane helix</keyword>
<dbReference type="EMBL" id="SZYD01000015">
    <property type="protein sequence ID" value="KAD3642164.1"/>
    <property type="molecule type" value="Genomic_DNA"/>
</dbReference>
<feature type="region of interest" description="Disordered" evidence="1">
    <location>
        <begin position="102"/>
        <end position="221"/>
    </location>
</feature>
<dbReference type="AlphaFoldDB" id="A0A5N6MS86"/>
<organism evidence="3 4">
    <name type="scientific">Mikania micrantha</name>
    <name type="common">bitter vine</name>
    <dbReference type="NCBI Taxonomy" id="192012"/>
    <lineage>
        <taxon>Eukaryota</taxon>
        <taxon>Viridiplantae</taxon>
        <taxon>Streptophyta</taxon>
        <taxon>Embryophyta</taxon>
        <taxon>Tracheophyta</taxon>
        <taxon>Spermatophyta</taxon>
        <taxon>Magnoliopsida</taxon>
        <taxon>eudicotyledons</taxon>
        <taxon>Gunneridae</taxon>
        <taxon>Pentapetalae</taxon>
        <taxon>asterids</taxon>
        <taxon>campanulids</taxon>
        <taxon>Asterales</taxon>
        <taxon>Asteraceae</taxon>
        <taxon>Asteroideae</taxon>
        <taxon>Heliantheae alliance</taxon>
        <taxon>Eupatorieae</taxon>
        <taxon>Mikania</taxon>
    </lineage>
</organism>
<evidence type="ECO:0000313" key="3">
    <source>
        <dbReference type="EMBL" id="KAD3642164.1"/>
    </source>
</evidence>
<feature type="compositionally biased region" description="Basic and acidic residues" evidence="1">
    <location>
        <begin position="203"/>
        <end position="221"/>
    </location>
</feature>
<feature type="transmembrane region" description="Helical" evidence="2">
    <location>
        <begin position="329"/>
        <end position="350"/>
    </location>
</feature>
<protein>
    <submittedName>
        <fullName evidence="3">Uncharacterized protein</fullName>
    </submittedName>
</protein>
<comment type="caution">
    <text evidence="3">The sequence shown here is derived from an EMBL/GenBank/DDBJ whole genome shotgun (WGS) entry which is preliminary data.</text>
</comment>
<feature type="compositionally biased region" description="Low complexity" evidence="1">
    <location>
        <begin position="102"/>
        <end position="130"/>
    </location>
</feature>
<name>A0A5N6MS86_9ASTR</name>
<evidence type="ECO:0000256" key="2">
    <source>
        <dbReference type="SAM" id="Phobius"/>
    </source>
</evidence>
<reference evidence="3 4" key="1">
    <citation type="submission" date="2019-05" db="EMBL/GenBank/DDBJ databases">
        <title>Mikania micrantha, genome provides insights into the molecular mechanism of rapid growth.</title>
        <authorList>
            <person name="Liu B."/>
        </authorList>
    </citation>
    <scope>NUCLEOTIDE SEQUENCE [LARGE SCALE GENOMIC DNA]</scope>
    <source>
        <strain evidence="3">NLD-2019</strain>
        <tissue evidence="3">Leaf</tissue>
    </source>
</reference>
<proteinExistence type="predicted"/>
<keyword evidence="4" id="KW-1185">Reference proteome</keyword>
<feature type="compositionally biased region" description="Pro residues" evidence="1">
    <location>
        <begin position="131"/>
        <end position="149"/>
    </location>
</feature>
<dbReference type="Proteomes" id="UP000326396">
    <property type="component" value="Linkage Group LG5"/>
</dbReference>
<keyword evidence="2" id="KW-0812">Transmembrane</keyword>
<sequence length="351" mass="39649">MMNIGENGARNGVTDCPESRKEDFVEKRVKLPWGELNSIMELKVLIPELYLVNPYNEALRYVPTGNILRTELDVRKKLDTAMDDQGERYIYQRFPYVVLDDTPSASSGADSDSDEASSVASQATPAAPRTPSAPRPVTPPPPAPAPEPAQPASQGHSQPRAEDMAAEGRHSQSPPRVPVWDGLRRMRGQARKTTGLPPRHQMAQRDEPPTVHEVGESSRQAELRAQVQQVAQDLQGLRQEVHQHHTLLEDTRNTVLEILTSHLTLMEQVNLMGIDTQAWRITVEERFSRNLRQRIVAAFWQQVEVMRAGFRRVREFLVWLETVSFETRMIVLAVTMAAVAIIFSCLSYFIR</sequence>
<gene>
    <name evidence="3" type="ORF">E3N88_31388</name>
</gene>
<keyword evidence="2" id="KW-0472">Membrane</keyword>
<feature type="compositionally biased region" description="Basic and acidic residues" evidence="1">
    <location>
        <begin position="159"/>
        <end position="170"/>
    </location>
</feature>
<evidence type="ECO:0000313" key="4">
    <source>
        <dbReference type="Proteomes" id="UP000326396"/>
    </source>
</evidence>
<accession>A0A5N6MS86</accession>